<dbReference type="PROSITE" id="PS52004">
    <property type="entry name" value="KS3_2"/>
    <property type="match status" value="1"/>
</dbReference>
<evidence type="ECO:0000256" key="7">
    <source>
        <dbReference type="ARBA" id="ARBA00023268"/>
    </source>
</evidence>
<dbReference type="Gene3D" id="3.90.180.10">
    <property type="entry name" value="Medium-chain alcohol dehydrogenases, catalytic domain"/>
    <property type="match status" value="1"/>
</dbReference>
<dbReference type="InterPro" id="IPR002364">
    <property type="entry name" value="Quin_OxRdtase/zeta-crystal_CS"/>
</dbReference>
<dbReference type="Gene3D" id="3.40.50.11460">
    <property type="match status" value="1"/>
</dbReference>
<dbReference type="PANTHER" id="PTHR43775">
    <property type="entry name" value="FATTY ACID SYNTHASE"/>
    <property type="match status" value="1"/>
</dbReference>
<dbReference type="SMART" id="SM00825">
    <property type="entry name" value="PKS_KS"/>
    <property type="match status" value="1"/>
</dbReference>
<dbReference type="FunFam" id="3.40.50.720:FF:000209">
    <property type="entry name" value="Polyketide synthase Pks12"/>
    <property type="match status" value="1"/>
</dbReference>
<dbReference type="InterPro" id="IPR036736">
    <property type="entry name" value="ACP-like_sf"/>
</dbReference>
<evidence type="ECO:0000256" key="4">
    <source>
        <dbReference type="ARBA" id="ARBA00022553"/>
    </source>
</evidence>
<keyword evidence="7" id="KW-0511">Multifunctional enzyme</keyword>
<dbReference type="InterPro" id="IPR032821">
    <property type="entry name" value="PKS_assoc"/>
</dbReference>
<dbReference type="SMART" id="SM00822">
    <property type="entry name" value="PKS_KR"/>
    <property type="match status" value="1"/>
</dbReference>
<evidence type="ECO:0000259" key="12">
    <source>
        <dbReference type="PROSITE" id="PS52004"/>
    </source>
</evidence>
<dbReference type="InterPro" id="IPR020843">
    <property type="entry name" value="ER"/>
</dbReference>
<dbReference type="Gene3D" id="3.10.129.110">
    <property type="entry name" value="Polyketide synthase dehydratase"/>
    <property type="match status" value="1"/>
</dbReference>
<dbReference type="Proteomes" id="UP000807371">
    <property type="component" value="Unassembled WGS sequence"/>
</dbReference>
<dbReference type="FunFam" id="3.40.366.10:FF:000002">
    <property type="entry name" value="Probable polyketide synthase 2"/>
    <property type="match status" value="1"/>
</dbReference>
<name>A0A7T1XZF8_9ACTN</name>
<dbReference type="InterPro" id="IPR009081">
    <property type="entry name" value="PP-bd_ACP"/>
</dbReference>
<reference evidence="15" key="1">
    <citation type="journal article" date="2020" name="Chem">
        <title>Biosynthesis of the Nuclear Factor of Activated T Cells Inhibitor NFAT-133 in Streptomyces pactum.</title>
        <authorList>
            <person name="Zhou W."/>
            <person name="Posri P."/>
            <person name="Abugrain M.E."/>
            <person name="Weisberg A.J."/>
            <person name="Chang J.H."/>
            <person name="Mahmud T."/>
        </authorList>
    </citation>
    <scope>NUCLEOTIDE SEQUENCE</scope>
    <source>
        <strain evidence="15">ATCC 27456</strain>
    </source>
</reference>
<dbReference type="InterPro" id="IPR049552">
    <property type="entry name" value="PKS_DH_N"/>
</dbReference>
<dbReference type="InterPro" id="IPR014043">
    <property type="entry name" value="Acyl_transferase_dom"/>
</dbReference>
<dbReference type="PANTHER" id="PTHR43775:SF51">
    <property type="entry name" value="INACTIVE PHENOLPHTHIOCEROL SYNTHESIS POLYKETIDE SYNTHASE TYPE I PKS1-RELATED"/>
    <property type="match status" value="1"/>
</dbReference>
<dbReference type="InterPro" id="IPR016039">
    <property type="entry name" value="Thiolase-like"/>
</dbReference>
<dbReference type="InterPro" id="IPR057326">
    <property type="entry name" value="KR_dom"/>
</dbReference>
<protein>
    <submittedName>
        <fullName evidence="15">Polyketide synthase</fullName>
    </submittedName>
    <submittedName>
        <fullName evidence="14">SDR family NAD(P)-dependent oxidoreductase</fullName>
    </submittedName>
</protein>
<dbReference type="SMART" id="SM00829">
    <property type="entry name" value="PKS_ER"/>
    <property type="match status" value="1"/>
</dbReference>
<dbReference type="InterPro" id="IPR014031">
    <property type="entry name" value="Ketoacyl_synth_C"/>
</dbReference>
<dbReference type="PROSITE" id="PS00606">
    <property type="entry name" value="KS3_1"/>
    <property type="match status" value="1"/>
</dbReference>
<dbReference type="InterPro" id="IPR055123">
    <property type="entry name" value="SpnB-like_Rossmann"/>
</dbReference>
<dbReference type="InterPro" id="IPR016036">
    <property type="entry name" value="Malonyl_transacylase_ACP-bd"/>
</dbReference>
<feature type="domain" description="Ketosynthase family 3 (KS3)" evidence="12">
    <location>
        <begin position="34"/>
        <end position="461"/>
    </location>
</feature>
<dbReference type="InterPro" id="IPR042104">
    <property type="entry name" value="PKS_dehydratase_sf"/>
</dbReference>
<dbReference type="InterPro" id="IPR011032">
    <property type="entry name" value="GroES-like_sf"/>
</dbReference>
<dbReference type="Gene3D" id="3.40.366.10">
    <property type="entry name" value="Malonyl-Coenzyme A Acyl Carrier Protein, domain 2"/>
    <property type="match status" value="1"/>
</dbReference>
<dbReference type="SUPFAM" id="SSF51735">
    <property type="entry name" value="NAD(P)-binding Rossmann-fold domains"/>
    <property type="match status" value="3"/>
</dbReference>
<keyword evidence="5" id="KW-0808">Transferase</keyword>
<dbReference type="InterPro" id="IPR014030">
    <property type="entry name" value="Ketoacyl_synth_N"/>
</dbReference>
<organism evidence="15">
    <name type="scientific">Streptomyces pactum</name>
    <dbReference type="NCBI Taxonomy" id="68249"/>
    <lineage>
        <taxon>Bacteria</taxon>
        <taxon>Bacillati</taxon>
        <taxon>Actinomycetota</taxon>
        <taxon>Actinomycetes</taxon>
        <taxon>Kitasatosporales</taxon>
        <taxon>Streptomycetaceae</taxon>
        <taxon>Streptomyces</taxon>
    </lineage>
</organism>
<dbReference type="InterPro" id="IPR015083">
    <property type="entry name" value="NorB/c/GfsB-D-like_docking"/>
</dbReference>
<comment type="pathway">
    <text evidence="2">Antibiotic biosynthesis.</text>
</comment>
<feature type="active site" description="Proton acceptor; for dehydratase activity" evidence="9">
    <location>
        <position position="969"/>
    </location>
</feature>
<dbReference type="SUPFAM" id="SSF53901">
    <property type="entry name" value="Thiolase-like"/>
    <property type="match status" value="1"/>
</dbReference>
<reference evidence="14 16" key="2">
    <citation type="submission" date="2020-09" db="EMBL/GenBank/DDBJ databases">
        <title>Biosynthesis of the nuclear factor of activated T cells inhibitor NFAT-133 and its congeners in Streptomyces pactum.</title>
        <authorList>
            <person name="Zhou W."/>
            <person name="Posri P."/>
            <person name="Abugrain M.E."/>
            <person name="Weisberg A.J."/>
            <person name="Chang J.H."/>
            <person name="Mahmud T."/>
        </authorList>
    </citation>
    <scope>NUCLEOTIDE SEQUENCE [LARGE SCALE GENOMIC DNA]</scope>
    <source>
        <strain evidence="14 16">ATCC 27456</strain>
    </source>
</reference>
<dbReference type="EMBL" id="JACYXC010000001">
    <property type="protein sequence ID" value="MBH5333910.1"/>
    <property type="molecule type" value="Genomic_DNA"/>
</dbReference>
<dbReference type="SUPFAM" id="SSF50129">
    <property type="entry name" value="GroES-like"/>
    <property type="match status" value="1"/>
</dbReference>
<dbReference type="GO" id="GO:0004312">
    <property type="term" value="F:fatty acid synthase activity"/>
    <property type="evidence" value="ECO:0007669"/>
    <property type="project" value="TreeGrafter"/>
</dbReference>
<dbReference type="GO" id="GO:0004315">
    <property type="term" value="F:3-oxoacyl-[acyl-carrier-protein] synthase activity"/>
    <property type="evidence" value="ECO:0007669"/>
    <property type="project" value="InterPro"/>
</dbReference>
<dbReference type="InterPro" id="IPR020841">
    <property type="entry name" value="PKS_Beta-ketoAc_synthase_dom"/>
</dbReference>
<keyword evidence="4" id="KW-0597">Phosphoprotein</keyword>
<dbReference type="SUPFAM" id="SSF55048">
    <property type="entry name" value="Probable ACP-binding domain of malonyl-CoA ACP transacylase"/>
    <property type="match status" value="1"/>
</dbReference>
<dbReference type="Pfam" id="PF08659">
    <property type="entry name" value="KR"/>
    <property type="match status" value="1"/>
</dbReference>
<dbReference type="Gene3D" id="3.30.70.3290">
    <property type="match status" value="1"/>
</dbReference>
<dbReference type="CDD" id="cd05195">
    <property type="entry name" value="enoyl_red"/>
    <property type="match status" value="1"/>
</dbReference>
<sequence>MAADKNDIVGALRKSLKETERLRRQNQQLLDRASEPLAIVGMSCRFPGGVTSPDELWELVAERRVGTTGFPDDRGWDLEGLYHPDPDHPGTSYTRQGGFLDGAGDFDAGFFGIGPREALAMDPQQRLLLEGAWEAFEDAGIDPLSLRGSDTGVFCGVMFQDYGFVAGMSDRSAEIEGYLPTAAAGSVASGRISYTLGLEGPAVSVDTACSSSLVAVDMACKSLRAKECSLALVGGVTVLPRPNNFVEFSRQRALSPDGRCKAYAAAADGVAWAEGMGLLLLERLSDARRNGHRVLAVVRGSAVNQDGASNGLTAPNGPSQERVIRQALASAGLTPADVDAVEGHGTGTTLGDPIEAEALLATYGRERAGSPLKLGSIKSNFGHTMAAAGVAGVIKMVMALRRGTLPATLHVDAPSPHVDWDSGEVELLTEAQEWPATDRPRRAGVSSFGISGTNAHVILEEAPAEDPAPAGDEAVPVPPAAVPVLLSARSEAALREQADRLRARMIAQPDLSVLDIGFSSVTTRAQLERRAVVVAPDRGALLSGLGALTAGDPATGLVEGRTIGGRTVFVFPGQGAQWVGMAVGLLESSPVFAESVAACGRALSEFVEWDLEDVLRGVEGAPSLERVDVVQPALWAVMVSLAALWRSYGVEPSAVVGHSQGEIAAACVAGGLSLTDGARVVALRSRLVLDRLAGRGGMVSVALPVERVEELLRPYEGRISVAAVNGPSAVVVAGDADAVAELVAACEREEIRARRVAVDYASHSAHVEAVEEELLKVLAPVAPVPGKVPFYSTATGGFIDTATLDAAYWYGNLRGRVGFEPAVRALIDHGTGFFVEMSPHPVLTMAVEETAQAHGAQDRVGVVGSLRRDEGGPERFLTSLAEAHVAGVTVDWPVLFAGSGAKKVALPTYPFQHERFWLTPGAAAGDAAAAGLGRVEHPVLAATVQLGGRDEWVFTGRLSQDSQPWTRDHTVFGTVLVPGTALVEMVLTAGREVGCEVLDELVLEAPLVLEDDAARQFQITVGEAGEDGRREVAVHSRPESGSEDERREAICHGRGRLTAAAGPAEPFPVHWPPAGAEPVAVGDLYPRLADLGLGYGPLFQGVRAAWRSGQDVFAEVALPDDAGTDGFAVHPALFDAALHGSMLAKEAGSTVDLPFSWSGVRLGRTGPTRVRVRIRPAGESALRIDVVDDAGATVVAVDSLALRPMDQAQLESAQQSRRNALFRIDWSPVTAGAARQARTAVLGELPAPGERFTDLAAFRQALADGATAPEAVLAEVVPPASADDTARAALAVAGQALDLVQRWLADERTAGTRLVLVTRNAVAVGDEAPDVAHAPVWGLLRSAQSEHPGRFTLVDLDGGDQPEWGALLELDEPQLAVRGGTLLAPRLGRVPAPPAGDAWRLGIEQKGSLEDLAIIPSEAGRPLGAGEVRVGVRAAGLNFRDVLIALGMYPGEAPLGSEAAGVVLDVGSGVTDLAPGDRVFGLMTDAFGPVAVADRRTLVPMPRCLSFAQAAAVPVVYLTAYYGLVDLAGLRAGERLLVHAAAGGVGMAAVQLARHFGAEVFATASPPKWDAVRGLGIADERIASSRDLDFRDTFLKATGGAGVDVVLDALAGEFVDATLELLPRGGRFIEMGKTDIRDPEVVAREYPGVRYRSYDLMEAGPDRIQQMLTEITALFEQGVLVPSPIRTWDVRRGKEAFRFLREGRNVGKVVLTVPAPLDPDGTVLITGGTGGLGALFARHLAERHGAKRLLLVSRRGAAAAGVDELVAELAELGAQARVEACDVSDREQLAGLLGSLERPLTAVVHAAGLLDDGVVESLTAEQLARVMRPKVDAAWHLHELTAGTELSAFVLFSSAAAQLGNAGQANYAAANAALDALAHVRRATGLPASSLAWGLWADATGMTGELDEADLARMERTGIGALSADLGLELFDESLGLDAPLLVPIRLNPAALRTQAQAGMLPALLRGLVRAPARRAETTGGSLAQRLAGVAEADREQAVLEVTLAQVAAVLGHASGAAIEPGRSFKELGFDSLAAVELRNRLAQTTGLRLPATLVFDHPSPEAVTRLLLKELGGGAGEEAPSPFEAELQKLEAMLITVAADEARLAEVEPRLRYLGNRIRAVLSGTDTRPADADDMSDDDLDVVSDDDIFDLIDKELGSA</sequence>
<dbReference type="Pfam" id="PF08990">
    <property type="entry name" value="Docking"/>
    <property type="match status" value="1"/>
</dbReference>
<dbReference type="RefSeq" id="WP_197987667.1">
    <property type="nucleotide sequence ID" value="NZ_JACYXC010000001.1"/>
</dbReference>
<dbReference type="GO" id="GO:0006633">
    <property type="term" value="P:fatty acid biosynthetic process"/>
    <property type="evidence" value="ECO:0007669"/>
    <property type="project" value="InterPro"/>
</dbReference>
<dbReference type="GO" id="GO:0008270">
    <property type="term" value="F:zinc ion binding"/>
    <property type="evidence" value="ECO:0007669"/>
    <property type="project" value="InterPro"/>
</dbReference>
<dbReference type="InterPro" id="IPR001227">
    <property type="entry name" value="Ac_transferase_dom_sf"/>
</dbReference>
<keyword evidence="8" id="KW-0012">Acyltransferase</keyword>
<dbReference type="PROSITE" id="PS52019">
    <property type="entry name" value="PKS_MFAS_DH"/>
    <property type="match status" value="1"/>
</dbReference>
<dbReference type="FunFam" id="1.10.1200.10:FF:000007">
    <property type="entry name" value="Probable polyketide synthase pks17"/>
    <property type="match status" value="1"/>
</dbReference>
<dbReference type="PROSITE" id="PS01162">
    <property type="entry name" value="QOR_ZETA_CRYSTAL"/>
    <property type="match status" value="1"/>
</dbReference>
<dbReference type="Pfam" id="PF21089">
    <property type="entry name" value="PKS_DH_N"/>
    <property type="match status" value="1"/>
</dbReference>
<evidence type="ECO:0000313" key="16">
    <source>
        <dbReference type="Proteomes" id="UP000807371"/>
    </source>
</evidence>
<dbReference type="InterPro" id="IPR050091">
    <property type="entry name" value="PKS_NRPS_Biosynth_Enz"/>
</dbReference>
<dbReference type="GO" id="GO:0033068">
    <property type="term" value="P:macrolide biosynthetic process"/>
    <property type="evidence" value="ECO:0007669"/>
    <property type="project" value="UniProtKB-ARBA"/>
</dbReference>
<dbReference type="SMART" id="SM00823">
    <property type="entry name" value="PKS_PP"/>
    <property type="match status" value="1"/>
</dbReference>
<dbReference type="SUPFAM" id="SSF47336">
    <property type="entry name" value="ACP-like"/>
    <property type="match status" value="1"/>
</dbReference>
<evidence type="ECO:0000256" key="8">
    <source>
        <dbReference type="ARBA" id="ARBA00023315"/>
    </source>
</evidence>
<dbReference type="Pfam" id="PF00698">
    <property type="entry name" value="Acyl_transf_1"/>
    <property type="match status" value="1"/>
</dbReference>
<dbReference type="PROSITE" id="PS00012">
    <property type="entry name" value="PHOSPHOPANTETHEINE"/>
    <property type="match status" value="1"/>
</dbReference>
<dbReference type="Gene3D" id="1.10.1200.10">
    <property type="entry name" value="ACP-like"/>
    <property type="match status" value="1"/>
</dbReference>
<dbReference type="InterPro" id="IPR013154">
    <property type="entry name" value="ADH-like_N"/>
</dbReference>
<dbReference type="SMART" id="SM00827">
    <property type="entry name" value="PKS_AT"/>
    <property type="match status" value="1"/>
</dbReference>
<feature type="active site" description="Proton donor; for dehydratase activity" evidence="9">
    <location>
        <position position="1135"/>
    </location>
</feature>
<dbReference type="EMBL" id="MW026651">
    <property type="protein sequence ID" value="QPP46757.1"/>
    <property type="molecule type" value="Genomic_DNA"/>
</dbReference>
<evidence type="ECO:0000259" key="13">
    <source>
        <dbReference type="PROSITE" id="PS52019"/>
    </source>
</evidence>
<evidence type="ECO:0000313" key="14">
    <source>
        <dbReference type="EMBL" id="MBH5333910.1"/>
    </source>
</evidence>
<dbReference type="SMART" id="SM01294">
    <property type="entry name" value="PKS_PP_betabranch"/>
    <property type="match status" value="1"/>
</dbReference>
<dbReference type="FunFam" id="3.90.180.10:FF:000032">
    <property type="entry name" value="Probable polyketide synthase pks1"/>
    <property type="match status" value="1"/>
</dbReference>
<feature type="region of interest" description="C-terminal hotdog fold" evidence="9">
    <location>
        <begin position="1076"/>
        <end position="1211"/>
    </location>
</feature>
<evidence type="ECO:0000256" key="6">
    <source>
        <dbReference type="ARBA" id="ARBA00023194"/>
    </source>
</evidence>
<dbReference type="InterPro" id="IPR036291">
    <property type="entry name" value="NAD(P)-bd_dom_sf"/>
</dbReference>
<dbReference type="GO" id="GO:0031177">
    <property type="term" value="F:phosphopantetheine binding"/>
    <property type="evidence" value="ECO:0007669"/>
    <property type="project" value="InterPro"/>
</dbReference>
<dbReference type="Pfam" id="PF00550">
    <property type="entry name" value="PP-binding"/>
    <property type="match status" value="1"/>
</dbReference>
<dbReference type="SUPFAM" id="SSF52151">
    <property type="entry name" value="FabD/lysophospholipase-like"/>
    <property type="match status" value="1"/>
</dbReference>
<dbReference type="InterPro" id="IPR020807">
    <property type="entry name" value="PKS_DH"/>
</dbReference>
<feature type="region of interest" description="Disordered" evidence="10">
    <location>
        <begin position="1028"/>
        <end position="1047"/>
    </location>
</feature>
<evidence type="ECO:0000256" key="10">
    <source>
        <dbReference type="SAM" id="MobiDB-lite"/>
    </source>
</evidence>
<dbReference type="InterPro" id="IPR049900">
    <property type="entry name" value="PKS_mFAS_DH"/>
</dbReference>
<proteinExistence type="predicted"/>
<gene>
    <name evidence="15" type="primary">nftK</name>
    <name evidence="14" type="ORF">IHE55_03455</name>
</gene>
<feature type="domain" description="PKS/mFAS DH" evidence="13">
    <location>
        <begin position="937"/>
        <end position="1211"/>
    </location>
</feature>
<dbReference type="InterPro" id="IPR016035">
    <property type="entry name" value="Acyl_Trfase/lysoPLipase"/>
</dbReference>
<dbReference type="Pfam" id="PF02801">
    <property type="entry name" value="Ketoacyl-synt_C"/>
    <property type="match status" value="1"/>
</dbReference>
<keyword evidence="16" id="KW-1185">Reference proteome</keyword>
<dbReference type="FunFam" id="3.40.47.10:FF:000019">
    <property type="entry name" value="Polyketide synthase type I"/>
    <property type="match status" value="1"/>
</dbReference>
<evidence type="ECO:0000256" key="2">
    <source>
        <dbReference type="ARBA" id="ARBA00004792"/>
    </source>
</evidence>
<accession>A0A7T1XZF8</accession>
<dbReference type="Pfam" id="PF08240">
    <property type="entry name" value="ADH_N"/>
    <property type="match status" value="1"/>
</dbReference>
<evidence type="ECO:0000256" key="9">
    <source>
        <dbReference type="PROSITE-ProRule" id="PRU01363"/>
    </source>
</evidence>
<keyword evidence="3" id="KW-0596">Phosphopantetheine</keyword>
<evidence type="ECO:0000256" key="5">
    <source>
        <dbReference type="ARBA" id="ARBA00022679"/>
    </source>
</evidence>
<dbReference type="InterPro" id="IPR049551">
    <property type="entry name" value="PKS_DH_C"/>
</dbReference>
<dbReference type="Gene3D" id="3.40.50.720">
    <property type="entry name" value="NAD(P)-binding Rossmann-like Domain"/>
    <property type="match status" value="1"/>
</dbReference>
<feature type="region of interest" description="N-terminal hotdog fold" evidence="9">
    <location>
        <begin position="937"/>
        <end position="1064"/>
    </location>
</feature>
<dbReference type="InterPro" id="IPR018201">
    <property type="entry name" value="Ketoacyl_synth_AS"/>
</dbReference>
<dbReference type="InterPro" id="IPR006162">
    <property type="entry name" value="Ppantetheine_attach_site"/>
</dbReference>
<evidence type="ECO:0000256" key="1">
    <source>
        <dbReference type="ARBA" id="ARBA00001957"/>
    </source>
</evidence>
<dbReference type="Gene3D" id="3.40.47.10">
    <property type="match status" value="1"/>
</dbReference>
<dbReference type="Pfam" id="PF16197">
    <property type="entry name" value="KAsynt_C_assoc"/>
    <property type="match status" value="1"/>
</dbReference>
<feature type="domain" description="Carrier" evidence="11">
    <location>
        <begin position="1997"/>
        <end position="2072"/>
    </location>
</feature>
<comment type="cofactor">
    <cofactor evidence="1">
        <name>pantetheine 4'-phosphate</name>
        <dbReference type="ChEBI" id="CHEBI:47942"/>
    </cofactor>
</comment>
<dbReference type="Pfam" id="PF14765">
    <property type="entry name" value="PS-DH"/>
    <property type="match status" value="1"/>
</dbReference>
<dbReference type="InterPro" id="IPR013968">
    <property type="entry name" value="PKS_KR"/>
</dbReference>
<dbReference type="SMART" id="SM00826">
    <property type="entry name" value="PKS_DH"/>
    <property type="match status" value="1"/>
</dbReference>
<evidence type="ECO:0000313" key="15">
    <source>
        <dbReference type="EMBL" id="QPP46757.1"/>
    </source>
</evidence>
<dbReference type="GO" id="GO:0016491">
    <property type="term" value="F:oxidoreductase activity"/>
    <property type="evidence" value="ECO:0007669"/>
    <property type="project" value="InterPro"/>
</dbReference>
<dbReference type="InterPro" id="IPR020806">
    <property type="entry name" value="PKS_PP-bd"/>
</dbReference>
<evidence type="ECO:0000259" key="11">
    <source>
        <dbReference type="PROSITE" id="PS50075"/>
    </source>
</evidence>
<evidence type="ECO:0000256" key="3">
    <source>
        <dbReference type="ARBA" id="ARBA00022450"/>
    </source>
</evidence>
<dbReference type="CDD" id="cd08956">
    <property type="entry name" value="KR_3_FAS_SDR_x"/>
    <property type="match status" value="1"/>
</dbReference>
<dbReference type="CDD" id="cd00833">
    <property type="entry name" value="PKS"/>
    <property type="match status" value="1"/>
</dbReference>
<keyword evidence="6" id="KW-0045">Antibiotic biosynthesis</keyword>
<dbReference type="PROSITE" id="PS50075">
    <property type="entry name" value="CARRIER"/>
    <property type="match status" value="1"/>
</dbReference>
<dbReference type="Pfam" id="PF13602">
    <property type="entry name" value="ADH_zinc_N_2"/>
    <property type="match status" value="1"/>
</dbReference>
<dbReference type="Pfam" id="PF00109">
    <property type="entry name" value="ketoacyl-synt"/>
    <property type="match status" value="1"/>
</dbReference>
<dbReference type="Pfam" id="PF22953">
    <property type="entry name" value="SpnB_Rossmann"/>
    <property type="match status" value="1"/>
</dbReference>